<evidence type="ECO:0000313" key="4">
    <source>
        <dbReference type="Proteomes" id="UP000199615"/>
    </source>
</evidence>
<gene>
    <name evidence="3" type="ORF">SAMN05444123_12210</name>
</gene>
<sequence>MDRERHEPTFSVPDLQDVQFRGNRNRPVRSQTSGSGTGLVWKVALGVFLGMSACGLATCTVLGSLGYAVQKQQEVQLNKAIDDLNKIANDPDPMGFAKIAAEKRREEAQRAAEYERVHRPPPLGPNERCVGDTRLRRVENGWVQSGSCP</sequence>
<dbReference type="RefSeq" id="WP_139202742.1">
    <property type="nucleotide sequence ID" value="NZ_FODT01000022.1"/>
</dbReference>
<feature type="region of interest" description="Disordered" evidence="1">
    <location>
        <begin position="110"/>
        <end position="130"/>
    </location>
</feature>
<keyword evidence="2" id="KW-0812">Transmembrane</keyword>
<proteinExistence type="predicted"/>
<keyword evidence="4" id="KW-1185">Reference proteome</keyword>
<keyword evidence="2" id="KW-1133">Transmembrane helix</keyword>
<accession>A0A1H8XDI0</accession>
<dbReference type="EMBL" id="FODT01000022">
    <property type="protein sequence ID" value="SEP38074.1"/>
    <property type="molecule type" value="Genomic_DNA"/>
</dbReference>
<feature type="transmembrane region" description="Helical" evidence="2">
    <location>
        <begin position="43"/>
        <end position="69"/>
    </location>
</feature>
<dbReference type="AlphaFoldDB" id="A0A1H8XDI0"/>
<evidence type="ECO:0000313" key="3">
    <source>
        <dbReference type="EMBL" id="SEP38074.1"/>
    </source>
</evidence>
<organism evidence="3 4">
    <name type="scientific">Rhodopseudomonas pseudopalustris</name>
    <dbReference type="NCBI Taxonomy" id="1513892"/>
    <lineage>
        <taxon>Bacteria</taxon>
        <taxon>Pseudomonadati</taxon>
        <taxon>Pseudomonadota</taxon>
        <taxon>Alphaproteobacteria</taxon>
        <taxon>Hyphomicrobiales</taxon>
        <taxon>Nitrobacteraceae</taxon>
        <taxon>Rhodopseudomonas</taxon>
    </lineage>
</organism>
<evidence type="ECO:0000256" key="2">
    <source>
        <dbReference type="SAM" id="Phobius"/>
    </source>
</evidence>
<evidence type="ECO:0000256" key="1">
    <source>
        <dbReference type="SAM" id="MobiDB-lite"/>
    </source>
</evidence>
<protein>
    <submittedName>
        <fullName evidence="3">Uncharacterized protein</fullName>
    </submittedName>
</protein>
<name>A0A1H8XDI0_9BRAD</name>
<reference evidence="4" key="1">
    <citation type="submission" date="2016-10" db="EMBL/GenBank/DDBJ databases">
        <authorList>
            <person name="Varghese N."/>
            <person name="Submissions S."/>
        </authorList>
    </citation>
    <scope>NUCLEOTIDE SEQUENCE [LARGE SCALE GENOMIC DNA]</scope>
    <source>
        <strain evidence="4">DSM 123</strain>
    </source>
</reference>
<keyword evidence="2" id="KW-0472">Membrane</keyword>
<dbReference type="Proteomes" id="UP000199615">
    <property type="component" value="Unassembled WGS sequence"/>
</dbReference>